<proteinExistence type="predicted"/>
<dbReference type="Proteomes" id="UP000242414">
    <property type="component" value="Unassembled WGS sequence"/>
</dbReference>
<reference evidence="2" key="1">
    <citation type="journal article" date="2016" name="Proc. Natl. Acad. Sci. U.S.A.">
        <title>Lipid metabolic changes in an early divergent fungus govern the establishment of a mutualistic symbiosis with endobacteria.</title>
        <authorList>
            <person name="Lastovetsky O.A."/>
            <person name="Gaspar M.L."/>
            <person name="Mondo S.J."/>
            <person name="LaButti K.M."/>
            <person name="Sandor L."/>
            <person name="Grigoriev I.V."/>
            <person name="Henry S.A."/>
            <person name="Pawlowska T.E."/>
        </authorList>
    </citation>
    <scope>NUCLEOTIDE SEQUENCE [LARGE SCALE GENOMIC DNA]</scope>
    <source>
        <strain evidence="2">ATCC 52814</strain>
    </source>
</reference>
<feature type="compositionally biased region" description="Basic and acidic residues" evidence="1">
    <location>
        <begin position="10"/>
        <end position="19"/>
    </location>
</feature>
<protein>
    <submittedName>
        <fullName evidence="2">Uncharacterized protein</fullName>
    </submittedName>
</protein>
<accession>A0A1X0RIN7</accession>
<name>A0A1X0RIN7_RHIZD</name>
<gene>
    <name evidence="2" type="ORF">BCV72DRAFT_318120</name>
</gene>
<evidence type="ECO:0000256" key="1">
    <source>
        <dbReference type="SAM" id="MobiDB-lite"/>
    </source>
</evidence>
<dbReference type="OrthoDB" id="2285535at2759"/>
<sequence length="206" mass="23797">MGKAKRKRMGQAEKIENKKEKKKAKYDHNDEQEKDIVCTSCHQKGHKNAKSSLCPNRKLIKQEELQQLMGNRKTTTVKTKLETILRPAHRNIKDKIIKVSKDIRNILVRAQLFVNYYIMTHNGLVVDKKVFTQNFWYSISQLVLGKTPTNKKLLPGDIFSSWGSFSSRYKEIVYRMDNPVAGYSQCLTAACVEVATCYNNMIVECF</sequence>
<dbReference type="EMBL" id="KV921854">
    <property type="protein sequence ID" value="ORE11917.1"/>
    <property type="molecule type" value="Genomic_DNA"/>
</dbReference>
<evidence type="ECO:0000313" key="2">
    <source>
        <dbReference type="EMBL" id="ORE11917.1"/>
    </source>
</evidence>
<dbReference type="VEuPathDB" id="FungiDB:BCV72DRAFT_318120"/>
<feature type="region of interest" description="Disordered" evidence="1">
    <location>
        <begin position="1"/>
        <end position="29"/>
    </location>
</feature>
<organism evidence="2">
    <name type="scientific">Rhizopus microsporus var. microsporus</name>
    <dbReference type="NCBI Taxonomy" id="86635"/>
    <lineage>
        <taxon>Eukaryota</taxon>
        <taxon>Fungi</taxon>
        <taxon>Fungi incertae sedis</taxon>
        <taxon>Mucoromycota</taxon>
        <taxon>Mucoromycotina</taxon>
        <taxon>Mucoromycetes</taxon>
        <taxon>Mucorales</taxon>
        <taxon>Mucorineae</taxon>
        <taxon>Rhizopodaceae</taxon>
        <taxon>Rhizopus</taxon>
    </lineage>
</organism>
<dbReference type="AlphaFoldDB" id="A0A1X0RIN7"/>